<evidence type="ECO:0000313" key="2">
    <source>
        <dbReference type="EMBL" id="GEO28596.1"/>
    </source>
</evidence>
<dbReference type="AlphaFoldDB" id="A0A512CWM7"/>
<gene>
    <name evidence="2" type="ORF">TAE01_04060</name>
</gene>
<feature type="transmembrane region" description="Helical" evidence="1">
    <location>
        <begin position="142"/>
        <end position="166"/>
    </location>
</feature>
<dbReference type="Proteomes" id="UP000321534">
    <property type="component" value="Unassembled WGS sequence"/>
</dbReference>
<keyword evidence="3" id="KW-1185">Reference proteome</keyword>
<keyword evidence="1" id="KW-0812">Transmembrane</keyword>
<keyword evidence="1" id="KW-0472">Membrane</keyword>
<keyword evidence="1" id="KW-1133">Transmembrane helix</keyword>
<name>A0A512CWM7_9MICO</name>
<protein>
    <submittedName>
        <fullName evidence="2">Uncharacterized protein</fullName>
    </submittedName>
</protein>
<sequence length="167" mass="17897">MDRVRDGARGTPYAVVERPYGFDLTIDVADARWVDLTAAHGLTKVFTHEVHVKGPGRYGITDVEHTVSYGAGGASLTAARSIRRGRVYGYQRRVELGVDARTGEVGKVVDYTFRAGEGRGIVRRAADELGWKEAMNGEQKGGLIVGIVAIVLTVGVFAAVGIAALLR</sequence>
<organism evidence="2 3">
    <name type="scientific">Terrabacter aerolatus</name>
    <dbReference type="NCBI Taxonomy" id="422442"/>
    <lineage>
        <taxon>Bacteria</taxon>
        <taxon>Bacillati</taxon>
        <taxon>Actinomycetota</taxon>
        <taxon>Actinomycetes</taxon>
        <taxon>Micrococcales</taxon>
        <taxon>Intrasporangiaceae</taxon>
        <taxon>Terrabacter</taxon>
    </lineage>
</organism>
<reference evidence="2 3" key="1">
    <citation type="submission" date="2019-07" db="EMBL/GenBank/DDBJ databases">
        <title>Whole genome shotgun sequence of Terrabacter aerolatus NBRC 106305.</title>
        <authorList>
            <person name="Hosoyama A."/>
            <person name="Uohara A."/>
            <person name="Ohji S."/>
            <person name="Ichikawa N."/>
        </authorList>
    </citation>
    <scope>NUCLEOTIDE SEQUENCE [LARGE SCALE GENOMIC DNA]</scope>
    <source>
        <strain evidence="2 3">NBRC 106305</strain>
    </source>
</reference>
<evidence type="ECO:0000313" key="3">
    <source>
        <dbReference type="Proteomes" id="UP000321534"/>
    </source>
</evidence>
<dbReference type="EMBL" id="BJYX01000001">
    <property type="protein sequence ID" value="GEO28596.1"/>
    <property type="molecule type" value="Genomic_DNA"/>
</dbReference>
<evidence type="ECO:0000256" key="1">
    <source>
        <dbReference type="SAM" id="Phobius"/>
    </source>
</evidence>
<accession>A0A512CWM7</accession>
<comment type="caution">
    <text evidence="2">The sequence shown here is derived from an EMBL/GenBank/DDBJ whole genome shotgun (WGS) entry which is preliminary data.</text>
</comment>
<proteinExistence type="predicted"/>